<accession>A0A9E7PRG0</accession>
<protein>
    <submittedName>
        <fullName evidence="3">Tripartite tricarboxylate transporter permease</fullName>
    </submittedName>
</protein>
<proteinExistence type="predicted"/>
<dbReference type="RefSeq" id="WP_257743852.1">
    <property type="nucleotide sequence ID" value="NZ_CP096115.1"/>
</dbReference>
<feature type="transmembrane region" description="Helical" evidence="1">
    <location>
        <begin position="154"/>
        <end position="172"/>
    </location>
</feature>
<dbReference type="Proteomes" id="UP001060368">
    <property type="component" value="Chromosome"/>
</dbReference>
<feature type="transmembrane region" description="Helical" evidence="1">
    <location>
        <begin position="100"/>
        <end position="123"/>
    </location>
</feature>
<feature type="domain" description="DUF112" evidence="2">
    <location>
        <begin position="8"/>
        <end position="386"/>
    </location>
</feature>
<keyword evidence="1" id="KW-1133">Transmembrane helix</keyword>
<evidence type="ECO:0000256" key="1">
    <source>
        <dbReference type="SAM" id="Phobius"/>
    </source>
</evidence>
<reference evidence="3" key="1">
    <citation type="submission" date="2022-04" db="EMBL/GenBank/DDBJ databases">
        <title>Complete genome of Methanoplanus endosymbiosus DSM 3599.</title>
        <authorList>
            <person name="Chen S.-C."/>
            <person name="You Y.-T."/>
            <person name="Zhou Y.-Z."/>
            <person name="Lai M.-C."/>
        </authorList>
    </citation>
    <scope>NUCLEOTIDE SEQUENCE</scope>
    <source>
        <strain evidence="3">DSM 3599</strain>
    </source>
</reference>
<keyword evidence="4" id="KW-1185">Reference proteome</keyword>
<feature type="transmembrane region" description="Helical" evidence="1">
    <location>
        <begin position="263"/>
        <end position="285"/>
    </location>
</feature>
<dbReference type="KEGG" id="mend:L6E24_06270"/>
<name>A0A9E7PRG0_9EURY</name>
<feature type="transmembrane region" description="Helical" evidence="1">
    <location>
        <begin position="221"/>
        <end position="242"/>
    </location>
</feature>
<keyword evidence="1" id="KW-0812">Transmembrane</keyword>
<dbReference type="Pfam" id="PF01970">
    <property type="entry name" value="TctA"/>
    <property type="match status" value="1"/>
</dbReference>
<dbReference type="AlphaFoldDB" id="A0A9E7PRG0"/>
<organism evidence="3 4">
    <name type="scientific">Methanoplanus endosymbiosus</name>
    <dbReference type="NCBI Taxonomy" id="33865"/>
    <lineage>
        <taxon>Archaea</taxon>
        <taxon>Methanobacteriati</taxon>
        <taxon>Methanobacteriota</taxon>
        <taxon>Stenosarchaea group</taxon>
        <taxon>Methanomicrobia</taxon>
        <taxon>Methanomicrobiales</taxon>
        <taxon>Methanomicrobiaceae</taxon>
        <taxon>Methanoplanus</taxon>
    </lineage>
</organism>
<feature type="transmembrane region" description="Helical" evidence="1">
    <location>
        <begin position="305"/>
        <end position="326"/>
    </location>
</feature>
<gene>
    <name evidence="3" type="ORF">L6E24_06270</name>
</gene>
<feature type="transmembrane region" description="Helical" evidence="1">
    <location>
        <begin position="130"/>
        <end position="148"/>
    </location>
</feature>
<feature type="transmembrane region" description="Helical" evidence="1">
    <location>
        <begin position="184"/>
        <end position="201"/>
    </location>
</feature>
<dbReference type="PANTHER" id="PTHR42204">
    <property type="entry name" value="INTEGRAL MEMBRANE PROTEIN"/>
    <property type="match status" value="1"/>
</dbReference>
<dbReference type="InterPro" id="IPR002823">
    <property type="entry name" value="DUF112_TM"/>
</dbReference>
<sequence>MPELFAGLALGLIMGIISGLIPGIHANTMAGFLLSFQAAVLLILGPEAMAVSLFSALITHTFLDIIPSTVFGIPDADTAITVLPAHKFILEGRGSEAVRLSAVGGLYAVIFSMPLIVIFCTVLPVFQDYIDWWIGILLIAVAGILALSSESPEWFTAVFLTSGILGMFTFNYPYLATGIAGQSGILMPLLTGLFGISVLLLSSGGVMPEQVNNSGWSRDNSVLTCSLAGTVAGAVVGWLPGLSNASANAVLASFLNYDRDGGGFIVATGAANTANAFLGLAALYALSRTRNGIMVAISLIDLPPVLLLVAFGALAAIIAYLVTFFLAGRMGIFKGFNVRNVSIAVIIFCVILSFILTGPYGLFILALATAVGVVPSVINVRRVSCMGAIMLPVILWSLELM</sequence>
<evidence type="ECO:0000313" key="4">
    <source>
        <dbReference type="Proteomes" id="UP001060368"/>
    </source>
</evidence>
<evidence type="ECO:0000313" key="3">
    <source>
        <dbReference type="EMBL" id="UUX93716.1"/>
    </source>
</evidence>
<feature type="transmembrane region" description="Helical" evidence="1">
    <location>
        <begin position="6"/>
        <end position="26"/>
    </location>
</feature>
<dbReference type="GeneID" id="74307287"/>
<evidence type="ECO:0000259" key="2">
    <source>
        <dbReference type="Pfam" id="PF01970"/>
    </source>
</evidence>
<dbReference type="EMBL" id="CP096115">
    <property type="protein sequence ID" value="UUX93716.1"/>
    <property type="molecule type" value="Genomic_DNA"/>
</dbReference>
<keyword evidence="1" id="KW-0472">Membrane</keyword>
<dbReference type="PANTHER" id="PTHR42204:SF1">
    <property type="entry name" value="INTEGRAL MEMBRANE PROTEIN"/>
    <property type="match status" value="1"/>
</dbReference>
<feature type="transmembrane region" description="Helical" evidence="1">
    <location>
        <begin position="38"/>
        <end position="58"/>
    </location>
</feature>
<feature type="transmembrane region" description="Helical" evidence="1">
    <location>
        <begin position="338"/>
        <end position="356"/>
    </location>
</feature>